<comment type="caution">
    <text evidence="1">The sequence shown here is derived from an EMBL/GenBank/DDBJ whole genome shotgun (WGS) entry which is preliminary data.</text>
</comment>
<name>A0A835G982_SPOEX</name>
<proteinExistence type="predicted"/>
<evidence type="ECO:0000313" key="1">
    <source>
        <dbReference type="EMBL" id="KAF9408958.1"/>
    </source>
</evidence>
<keyword evidence="2" id="KW-1185">Reference proteome</keyword>
<protein>
    <submittedName>
        <fullName evidence="1">Uncharacterized protein</fullName>
    </submittedName>
</protein>
<gene>
    <name evidence="1" type="ORF">HW555_011534</name>
</gene>
<accession>A0A835G982</accession>
<evidence type="ECO:0000313" key="2">
    <source>
        <dbReference type="Proteomes" id="UP000648187"/>
    </source>
</evidence>
<dbReference type="Proteomes" id="UP000648187">
    <property type="component" value="Unassembled WGS sequence"/>
</dbReference>
<sequence>MRMVHESIYSKMDPEGTLVSKLNELLDAVRRGNIDNVKNIVNWFEQDLNRNKALLPAVYAGARPCPTQADLIVAACSHNQKSILDYLLNETDILDHLIDNTQELELELKKRTNAVKHALRLGDFEMVEKMYNYWSGDLYWNGHEKDKFTNLGKILKDAEADCDVVLVMVSDQQLLINFKSLNTLNDFQQELYELLPQTLPHNASAKETAEVLLEVLCLYNKYSKIGRVRIPDVSDEIERQLKLDLEDETSTYYRAQAYIKYEVYFRKLDFNIAILLLEKLYIIRNHLKQRFNNSKTYFEENKKLFEQYKSAATTYKDIECAIFHLIYRTSEDWRLYLPADRKLTVEKHHVGIYNGVLIRNLKSTYDLHKLYNGPVLYFERDHFKTCIGKLKNILNDYFLTDDPITNQVNKENKEELLDENYLKPMMYVSDYYSLRKIVMYIEALEHTNDADIIMIERVLQVIGEMMKASEGSKHLSELTSTFLQTAISAETIKLLQQIREFLSHADKGQLSLRIDIENDRPDILRNVKEELVKIKEHIFPIFDICKSVLDKSLLQKGLDLLESRIKKMPVGARKRLDEISSLYKKHGINLVSISGQYFRDIWDPAGLPHQLLLEIPQLLVNRDDILAKKETIEKEIDDKVMKMLPQNIQNMKQLLKLMQKNNDIVNDINSQLSKYKIKKLEYCPKAIDINDRKRKLEKKLKNKINFPEDFSQSWKSIQIMISYCPKHTNMFSSTDTSTISGLSSLLEKMEVVCLMYNSRIAWFCGKQLAKWGLWIYKTFREMITRSETTSFIAIENLHKDTVLKVAQKSSGKGRDELIKCLINRIDLLRTALGHPEQIPLREHVQRYKLDLEFRFMLEMLLTDIDNIINNKKYVSRKCNKLLEGIILRNVLDHGNPFLEVIGDVLDRHELPEELLSKAKSFAEDLEAVKALYALYQDNIDLATIKNGTLANMNETQKDLHSKLKQSQNWERYLCLIPSSHRRS</sequence>
<dbReference type="EMBL" id="JACKWZ010000351">
    <property type="protein sequence ID" value="KAF9408958.1"/>
    <property type="molecule type" value="Genomic_DNA"/>
</dbReference>
<reference evidence="1" key="1">
    <citation type="submission" date="2020-08" db="EMBL/GenBank/DDBJ databases">
        <title>Spodoptera exigua strain:BAW_Kor-Di-RS1 Genome sequencing and assembly.</title>
        <authorList>
            <person name="Kim J."/>
            <person name="Nam H.Y."/>
            <person name="Kwon M."/>
            <person name="Choi J.H."/>
            <person name="Cho S.R."/>
            <person name="Kim G.-H."/>
        </authorList>
    </citation>
    <scope>NUCLEOTIDE SEQUENCE</scope>
    <source>
        <strain evidence="1">BAW_Kor-Di-RS1</strain>
        <tissue evidence="1">Whole-body</tissue>
    </source>
</reference>
<organism evidence="1 2">
    <name type="scientific">Spodoptera exigua</name>
    <name type="common">Beet armyworm</name>
    <name type="synonym">Noctua fulgens</name>
    <dbReference type="NCBI Taxonomy" id="7107"/>
    <lineage>
        <taxon>Eukaryota</taxon>
        <taxon>Metazoa</taxon>
        <taxon>Ecdysozoa</taxon>
        <taxon>Arthropoda</taxon>
        <taxon>Hexapoda</taxon>
        <taxon>Insecta</taxon>
        <taxon>Pterygota</taxon>
        <taxon>Neoptera</taxon>
        <taxon>Endopterygota</taxon>
        <taxon>Lepidoptera</taxon>
        <taxon>Glossata</taxon>
        <taxon>Ditrysia</taxon>
        <taxon>Noctuoidea</taxon>
        <taxon>Noctuidae</taxon>
        <taxon>Amphipyrinae</taxon>
        <taxon>Spodoptera</taxon>
    </lineage>
</organism>
<dbReference type="AlphaFoldDB" id="A0A835G982"/>